<reference evidence="1" key="1">
    <citation type="submission" date="2022-04" db="EMBL/GenBank/DDBJ databases">
        <title>Jade perch genome.</title>
        <authorList>
            <person name="Chao B."/>
        </authorList>
    </citation>
    <scope>NUCLEOTIDE SEQUENCE</scope>
    <source>
        <strain evidence="1">CB-2022</strain>
    </source>
</reference>
<keyword evidence="2" id="KW-1185">Reference proteome</keyword>
<sequence length="587" mass="67369">MENPQRMTDDEQKLSSISKVSQVFFNTDGHSGSRYEIFGKGAKVKEDSLQVSNSATTQLINELNNLHSNHSDVIQAEEEAKNALERAIKNHAQLKVQIEQQKTKNDDYQRKIDALSTEKENLQTNITALEGSCGRCLSKWTLHNSSCYFFSYTELADAKKNWPESRADCTHRGADLLVIDNQEEQKFISESIEHKRITSTEWKNGFWIGLTDIETEGTWVWINNVTEVEQKYWVDGEPNNHGLGGENCGIVIASSSNPWKTRFDANCNTHLLTVRMKDTETSGCNFDSGLNALICQDNLQDEEHPSYSHSFQDRQQEFKSSMPPWRHYSPAAVSLALLAAVLLIVDISLGVHYNNLKDTHLTPEDTERITSKLTKLQETYKTAIDTTKDAQKKLDIEMRNQIPTNWELEHQTKRGTNYNEQIEKMEKDIEALRLHLPMINDGCTHCPPGWMLMNSVCYYFSFSDGVKSWQKARNFCQLYGGDLAFIDSKEKEKSIVDLLIRDHNKEPSQDRMGFWIGLRDVHEEGTWKWADGTLLVEGYWNDGEPNNINDEDCAAVYPRENYFMAWNDVRCRATLKWICEKTLTSLS</sequence>
<protein>
    <submittedName>
        <fullName evidence="1">Uncharacterized protein</fullName>
    </submittedName>
</protein>
<proteinExistence type="predicted"/>
<evidence type="ECO:0000313" key="2">
    <source>
        <dbReference type="Proteomes" id="UP000831701"/>
    </source>
</evidence>
<dbReference type="EMBL" id="CM041539">
    <property type="protein sequence ID" value="KAI3367764.1"/>
    <property type="molecule type" value="Genomic_DNA"/>
</dbReference>
<dbReference type="Proteomes" id="UP000831701">
    <property type="component" value="Chromosome 9"/>
</dbReference>
<organism evidence="1 2">
    <name type="scientific">Scortum barcoo</name>
    <name type="common">barcoo grunter</name>
    <dbReference type="NCBI Taxonomy" id="214431"/>
    <lineage>
        <taxon>Eukaryota</taxon>
        <taxon>Metazoa</taxon>
        <taxon>Chordata</taxon>
        <taxon>Craniata</taxon>
        <taxon>Vertebrata</taxon>
        <taxon>Euteleostomi</taxon>
        <taxon>Actinopterygii</taxon>
        <taxon>Neopterygii</taxon>
        <taxon>Teleostei</taxon>
        <taxon>Neoteleostei</taxon>
        <taxon>Acanthomorphata</taxon>
        <taxon>Eupercaria</taxon>
        <taxon>Centrarchiformes</taxon>
        <taxon>Terapontoidei</taxon>
        <taxon>Terapontidae</taxon>
        <taxon>Scortum</taxon>
    </lineage>
</organism>
<gene>
    <name evidence="1" type="ORF">L3Q82_026607</name>
</gene>
<name>A0ACB8WJJ7_9TELE</name>
<accession>A0ACB8WJJ7</accession>
<evidence type="ECO:0000313" key="1">
    <source>
        <dbReference type="EMBL" id="KAI3367764.1"/>
    </source>
</evidence>
<comment type="caution">
    <text evidence="1">The sequence shown here is derived from an EMBL/GenBank/DDBJ whole genome shotgun (WGS) entry which is preliminary data.</text>
</comment>